<keyword evidence="9" id="KW-0472">Membrane</keyword>
<dbReference type="Proteomes" id="UP000215902">
    <property type="component" value="Unassembled WGS sequence"/>
</dbReference>
<dbReference type="SUPFAM" id="SSF49785">
    <property type="entry name" value="Galactose-binding domain-like"/>
    <property type="match status" value="8"/>
</dbReference>
<organism evidence="15 16">
    <name type="scientific">Macrostomum lignano</name>
    <dbReference type="NCBI Taxonomy" id="282301"/>
    <lineage>
        <taxon>Eukaryota</taxon>
        <taxon>Metazoa</taxon>
        <taxon>Spiralia</taxon>
        <taxon>Lophotrochozoa</taxon>
        <taxon>Platyhelminthes</taxon>
        <taxon>Rhabditophora</taxon>
        <taxon>Macrostomorpha</taxon>
        <taxon>Macrostomida</taxon>
        <taxon>Macrostomidae</taxon>
        <taxon>Macrostomum</taxon>
    </lineage>
</organism>
<evidence type="ECO:0000256" key="1">
    <source>
        <dbReference type="ARBA" id="ARBA00004167"/>
    </source>
</evidence>
<feature type="domain" description="WSC" evidence="14">
    <location>
        <begin position="616"/>
        <end position="706"/>
    </location>
</feature>
<comment type="subcellular location">
    <subcellularLocation>
        <location evidence="1">Membrane</location>
        <topology evidence="1">Single-pass membrane protein</topology>
    </subcellularLocation>
    <subcellularLocation>
        <location evidence="2">Secreted</location>
    </subcellularLocation>
</comment>
<feature type="non-terminal residue" evidence="15">
    <location>
        <position position="1"/>
    </location>
</feature>
<accession>A0A267H5V8</accession>
<keyword evidence="16" id="KW-1185">Reference proteome</keyword>
<feature type="domain" description="WSC" evidence="14">
    <location>
        <begin position="331"/>
        <end position="421"/>
    </location>
</feature>
<feature type="compositionally biased region" description="Basic and acidic residues" evidence="12">
    <location>
        <begin position="2813"/>
        <end position="2822"/>
    </location>
</feature>
<dbReference type="InterPro" id="IPR002889">
    <property type="entry name" value="WSC_carb-bd"/>
</dbReference>
<keyword evidence="6" id="KW-0732">Signal</keyword>
<dbReference type="Gene3D" id="3.40.50.410">
    <property type="entry name" value="von Willebrand factor, type A domain"/>
    <property type="match status" value="1"/>
</dbReference>
<dbReference type="PROSITE" id="PS51212">
    <property type="entry name" value="WSC"/>
    <property type="match status" value="14"/>
</dbReference>
<evidence type="ECO:0000256" key="5">
    <source>
        <dbReference type="ARBA" id="ARBA00022723"/>
    </source>
</evidence>
<reference evidence="15 16" key="1">
    <citation type="submission" date="2017-06" db="EMBL/GenBank/DDBJ databases">
        <title>A platform for efficient transgenesis in Macrostomum lignano, a flatworm model organism for stem cell research.</title>
        <authorList>
            <person name="Berezikov E."/>
        </authorList>
    </citation>
    <scope>NUCLEOTIDE SEQUENCE [LARGE SCALE GENOMIC DNA]</scope>
    <source>
        <strain evidence="15">DV1</strain>
        <tissue evidence="15">Whole organism</tissue>
    </source>
</reference>
<dbReference type="CDD" id="cd00198">
    <property type="entry name" value="vWFA"/>
    <property type="match status" value="1"/>
</dbReference>
<feature type="domain" description="WSC" evidence="14">
    <location>
        <begin position="426"/>
        <end position="516"/>
    </location>
</feature>
<keyword evidence="4" id="KW-0812">Transmembrane</keyword>
<dbReference type="EMBL" id="NIVC01000034">
    <property type="protein sequence ID" value="PAA93064.1"/>
    <property type="molecule type" value="Genomic_DNA"/>
</dbReference>
<feature type="domain" description="WSC" evidence="14">
    <location>
        <begin position="1799"/>
        <end position="1889"/>
    </location>
</feature>
<keyword evidence="8" id="KW-1133">Transmembrane helix</keyword>
<gene>
    <name evidence="15" type="ORF">BOX15_Mlig000935g1</name>
</gene>
<feature type="domain" description="WSC" evidence="14">
    <location>
        <begin position="1560"/>
        <end position="1650"/>
    </location>
</feature>
<dbReference type="Pfam" id="PF22633">
    <property type="entry name" value="F5_F8_type_C_2"/>
    <property type="match status" value="8"/>
</dbReference>
<feature type="domain" description="WSC" evidence="14">
    <location>
        <begin position="521"/>
        <end position="611"/>
    </location>
</feature>
<dbReference type="Pfam" id="PF01822">
    <property type="entry name" value="WSC"/>
    <property type="match status" value="14"/>
</dbReference>
<evidence type="ECO:0000259" key="13">
    <source>
        <dbReference type="PROSITE" id="PS50234"/>
    </source>
</evidence>
<evidence type="ECO:0000256" key="2">
    <source>
        <dbReference type="ARBA" id="ARBA00004613"/>
    </source>
</evidence>
<dbReference type="SMART" id="SM00327">
    <property type="entry name" value="VWA"/>
    <property type="match status" value="1"/>
</dbReference>
<dbReference type="PANTHER" id="PTHR24269:SF16">
    <property type="entry name" value="PROTEIN SLG1"/>
    <property type="match status" value="1"/>
</dbReference>
<dbReference type="SUPFAM" id="SSF53300">
    <property type="entry name" value="vWA-like"/>
    <property type="match status" value="1"/>
</dbReference>
<keyword evidence="7" id="KW-0106">Calcium</keyword>
<evidence type="ECO:0008006" key="17">
    <source>
        <dbReference type="Google" id="ProtNLM"/>
    </source>
</evidence>
<dbReference type="OrthoDB" id="5985073at2759"/>
<dbReference type="InterPro" id="IPR036465">
    <property type="entry name" value="vWFA_dom_sf"/>
</dbReference>
<comment type="caution">
    <text evidence="15">The sequence shown here is derived from an EMBL/GenBank/DDBJ whole genome shotgun (WGS) entry which is preliminary data.</text>
</comment>
<evidence type="ECO:0000256" key="9">
    <source>
        <dbReference type="ARBA" id="ARBA00023136"/>
    </source>
</evidence>
<dbReference type="PROSITE" id="PS50234">
    <property type="entry name" value="VWFA"/>
    <property type="match status" value="1"/>
</dbReference>
<feature type="domain" description="WSC" evidence="14">
    <location>
        <begin position="2516"/>
        <end position="2606"/>
    </location>
</feature>
<sequence length="2822" mass="321108">PKFLARSARKLATCDLIGNNRQTKMACKGWLLLAACLLHVLSQAHSYRYIGCFVDKGKRDLPVLGGTGHMYAGKCDRLCRKRNYRYFGLQYSKECWCGNSYGKYGARRSSECRMRCSGSRGSYCGSSWRNSIYATTKPTHSYRYIGCFVDKGKRDLPVLGGTGHMYAGKCDRLCRKRNYRYFGLQYSKECWCGNSYGKYGARRSSECRMRCSGSRGSYCGSSWRNSIYATTKPTHSYRYIGCFVDKGKRDLPVLGGTGHMYAGKCDRLCRKRNYRYFGLQYSKECWCGNSYGKYGARRSSECRMRCSGSRGSYCGSSWRNSIYATTKPTHSYRYIGCFVDKGKRDLPVLGGTGHMYAGKCDRLCRKRNYRYFGLQYSKECWCGNSYGKYGARRSSECRMRCSGSRGSYCGSSWRNSIYATTKPTHSYRYIGCFVDKGKRDLPVLGGTGHMYAGKCDRLCRKRNYRYFGLQYSKECWCGNSYGKYGARRSSECRMRCSGSRGSYCGSSWRNSIYATTKPTHSYRYIGCFVDKGKRDLPVLGGTGHMYAGKCDRLCRKRNYRYFGLQYSKECWCGNSYGKYGARRSSECRMRCSGSRGSYCGSSWRNSIYATTKPTHSYRYIGCFVDKGKRDLPVLGGTGHMYAGKCDRLCRKRNYRYFGLQYSKECWCGNSYGKYGARRSSECRMRCSGSRGSYCGSSWRNSIYATTKPTHSYRYIGCFVDKGKRDLPVLGGTGHMYAGKCDRLCRKRNYRYFGLQYSKECWCGNSYGKYGKRSKSECRMKCSGKKSTFCGSSWRNSIYTTGLPARRRPRVSRLPLSRCSQHSVGWNGKCSRAIDGNTNQNYGKKSCTHTRTATGAWWQARTSRRARITSVRIYNRRDCCANRLRNFVIKVDGRVCASYRSSRAFSVRTFRCNAVGRTVRIQTRNRVPLTLCEVQVFGRYVGRTPKPSRACPAGTKVKRISRRTCSCKPAPEERRLGSLVFVIDITGSMGRVINAVRRNIRKILAANRRFSNYVVATFGDPYVKNMKKTKDARQVIRFLNRLRASGGGDCAEMAMSGALDAAAAADRNSVMMLFTDASAKDARLKGRVSARLRSKGIRLYTVASGNLCRRGSGLYKSLARGSGGYVASLRSSYFNKLMEFVRRAASGKMSFSAFPANAASLNKALRGRCRCRNINRRICVRNARLPLSRCSQHSIAARGKCRRAIDGNTNQNYGKKSCTHTRTATGAWWQARTSRRARITSVRIYNRRDCCANRLRNFVIKVDGRVCASYRSSRAFSVRTFRCNAVGRTVRIQTRNRVPLTLCEVQVFGRYAKGRSRSRTPGMRFVGCYIDKKKRDLPVMAGSGSMSIPKCYRLCRAKKYAYFGVQYSKECWCGNSYGKYGKRSKSECRMKCSGKKSTFCGSSWRNSIYTTGLPARRRPRVSRLPLSRCSQHSVGWNGKCSRAIDGNTNQNFGKKSCTHTRTATGAWWQARTSRRARITSVRIYNRRDCCANRLRNFVIKVDGRVCASYRSSRAFSVRTFRCNAVGRTVRIQTRNRVPLTLCEVQVFGRYAKGRSRSRTPGMRFVGCYIDKKKRDLPVMAGSGSMSIPKCYRLCRAKKYAYFGVQYSKECWCGNSYGKYGKRSKSECRMKCSGKKSTFCGSSWRNSIYTTGLPARRRPRVSRLPLSRCSQHSVGWNGKCSRAIDGNTNQNFGKKSCTHTRTATGAWWQARTSRRARITSVRIYNRRDCCANRLRNFVIKVDGRVCASYRSSRAFSVRTFRCNAVGRTVRIQTRNRVPLTLCEVQVFGRYAKGRSRSRTPGMRFVGCYIDKKKRDLPVMAGSGSMSIPKCYRLCRAKKYAYFGVQYSKECWCGNSYGKYGKRSKSECRMKCSGKKSTFCGSSWRNSIYTTGLPARRRPRVSRLPLSRCSQHSVGWNGKCSRAIDGNTNQNYGKKSCTHTRTATGAWWQARTSRRARITSVRIYNRRDCCANRLRNFVIKVDGRVCASYRSSRAFSVRTFRCNAVGRTVRIQTRNRVPLTLCEVQVFGRYAKGRSRSRTPGMRFVGCYIDKKKRDLPVMAGSGSMSIPKCYRLCRAKKYAYFGVQYSKECWCGNSYGKYGKRSKSECRMKCSGKKSTFCGSSWRNSIYTTGLPARRRPRVSRLPLSRCSQHSVGWNGKCSRAIDGNTNQNYGKKSCTHTRTATGAWWQARTSRRARITSVRIYNRRDCCANRLRNFVIKVDGRVCASYRSSRAFSVRTFRCNAVGRTVRIQTRNRVPLTLCEVQVFGRYAKGRSRSRTPGMRFVGCYIDKKKRDLPVMAGSGSMSIPKCYRLCRAKKYAYFGVQYSKECWCGNSYGKYGKRSKSECRMKCSGKKSTFCGSSWRNSIYTTGLPARRRPRVSRLPLSRCSQHSVGWNGKCSRAIDGNTNQNYGKKSCTHTRTATGAWWQARTSRRARITSVRIYNRRDCCANRLRNFVIKVDGRVCASYRSSRAFSVRTFRCNAVGRTVRIQTRNRVPLTLCEVQVFGRYAKGRSRSRTPGMRFVGCYIDKKKRDLPVMAGSGSMSIPKCYRLCRAKKYAYFGVQYSKECWCGNSYGKYGKRSKSECRMKCSGKKSTFCGSSWRNSIYTTGLPARRRPRVSRLPLSRCSQHSVGWNGKCSRAIDGNTNQNYGKKSCTHTRTATGAWWQARTSRRARITSVRIYNRRDCCANRLRNFVIKVDGRVCASYRSSRAFSVRTFRCNAVGRTVRIQTRNRVPLTLCEVQVFGRYAKGRSRSRTPGMRFVGCYIDKKKRDLPVMAGSGSMSIPKCYRLCRAKNTPTSVCSTARSAGAETATASTERDPSPSAG</sequence>
<name>A0A267H5V8_9PLAT</name>
<evidence type="ECO:0000313" key="16">
    <source>
        <dbReference type="Proteomes" id="UP000215902"/>
    </source>
</evidence>
<dbReference type="PANTHER" id="PTHR24269">
    <property type="entry name" value="KREMEN PROTEIN"/>
    <property type="match status" value="1"/>
</dbReference>
<feature type="domain" description="WSC" evidence="14">
    <location>
        <begin position="1321"/>
        <end position="1411"/>
    </location>
</feature>
<keyword evidence="3" id="KW-0964">Secreted</keyword>
<dbReference type="Gene3D" id="2.60.120.260">
    <property type="entry name" value="Galactose-binding domain-like"/>
    <property type="match status" value="8"/>
</dbReference>
<dbReference type="Pfam" id="PF25106">
    <property type="entry name" value="VWA_4"/>
    <property type="match status" value="1"/>
</dbReference>
<dbReference type="InterPro" id="IPR051836">
    <property type="entry name" value="Kremen_rcpt"/>
</dbReference>
<protein>
    <recommendedName>
        <fullName evidence="17">WSC domain-containing protein</fullName>
    </recommendedName>
</protein>
<evidence type="ECO:0000256" key="10">
    <source>
        <dbReference type="ARBA" id="ARBA00023157"/>
    </source>
</evidence>
<evidence type="ECO:0000256" key="11">
    <source>
        <dbReference type="ARBA" id="ARBA00023180"/>
    </source>
</evidence>
<dbReference type="InterPro" id="IPR006585">
    <property type="entry name" value="FTP1"/>
</dbReference>
<feature type="domain" description="WSC" evidence="14">
    <location>
        <begin position="711"/>
        <end position="801"/>
    </location>
</feature>
<feature type="domain" description="WSC" evidence="14">
    <location>
        <begin position="2038"/>
        <end position="2128"/>
    </location>
</feature>
<feature type="domain" description="VWFA" evidence="13">
    <location>
        <begin position="977"/>
        <end position="1143"/>
    </location>
</feature>
<dbReference type="InterPro" id="IPR008979">
    <property type="entry name" value="Galactose-bd-like_sf"/>
</dbReference>
<keyword evidence="10" id="KW-1015">Disulfide bond</keyword>
<proteinExistence type="predicted"/>
<feature type="region of interest" description="Disordered" evidence="12">
    <location>
        <begin position="2801"/>
        <end position="2822"/>
    </location>
</feature>
<evidence type="ECO:0000256" key="3">
    <source>
        <dbReference type="ARBA" id="ARBA00022525"/>
    </source>
</evidence>
<evidence type="ECO:0000256" key="6">
    <source>
        <dbReference type="ARBA" id="ARBA00022729"/>
    </source>
</evidence>
<evidence type="ECO:0000259" key="14">
    <source>
        <dbReference type="PROSITE" id="PS51212"/>
    </source>
</evidence>
<dbReference type="GO" id="GO:0046872">
    <property type="term" value="F:metal ion binding"/>
    <property type="evidence" value="ECO:0007669"/>
    <property type="project" value="UniProtKB-KW"/>
</dbReference>
<dbReference type="SMART" id="SM00321">
    <property type="entry name" value="WSC"/>
    <property type="match status" value="14"/>
</dbReference>
<keyword evidence="5" id="KW-0479">Metal-binding</keyword>
<keyword evidence="11" id="KW-0325">Glycoprotein</keyword>
<feature type="compositionally biased region" description="Low complexity" evidence="12">
    <location>
        <begin position="2801"/>
        <end position="2812"/>
    </location>
</feature>
<evidence type="ECO:0000256" key="8">
    <source>
        <dbReference type="ARBA" id="ARBA00022989"/>
    </source>
</evidence>
<evidence type="ECO:0000256" key="4">
    <source>
        <dbReference type="ARBA" id="ARBA00022692"/>
    </source>
</evidence>
<evidence type="ECO:0000256" key="7">
    <source>
        <dbReference type="ARBA" id="ARBA00022837"/>
    </source>
</evidence>
<dbReference type="SMART" id="SM00607">
    <property type="entry name" value="FTP"/>
    <property type="match status" value="8"/>
</dbReference>
<evidence type="ECO:0000256" key="12">
    <source>
        <dbReference type="SAM" id="MobiDB-lite"/>
    </source>
</evidence>
<feature type="domain" description="WSC" evidence="14">
    <location>
        <begin position="46"/>
        <end position="136"/>
    </location>
</feature>
<dbReference type="GO" id="GO:0005886">
    <property type="term" value="C:plasma membrane"/>
    <property type="evidence" value="ECO:0007669"/>
    <property type="project" value="TreeGrafter"/>
</dbReference>
<dbReference type="STRING" id="282301.A0A267H5V8"/>
<dbReference type="InterPro" id="IPR002035">
    <property type="entry name" value="VWF_A"/>
</dbReference>
<feature type="domain" description="WSC" evidence="14">
    <location>
        <begin position="236"/>
        <end position="326"/>
    </location>
</feature>
<feature type="domain" description="WSC" evidence="14">
    <location>
        <begin position="2277"/>
        <end position="2367"/>
    </location>
</feature>
<evidence type="ECO:0000313" key="15">
    <source>
        <dbReference type="EMBL" id="PAA93064.1"/>
    </source>
</evidence>
<dbReference type="InterPro" id="IPR056861">
    <property type="entry name" value="HMCN1-like_VWA"/>
</dbReference>
<feature type="domain" description="WSC" evidence="14">
    <location>
        <begin position="141"/>
        <end position="231"/>
    </location>
</feature>